<accession>A0A0L0F454</accession>
<name>A0A0L0F454_9EUKA</name>
<gene>
    <name evidence="1" type="ORF">SARC_16513</name>
</gene>
<dbReference type="GeneID" id="25917017"/>
<dbReference type="Proteomes" id="UP000054560">
    <property type="component" value="Unassembled WGS sequence"/>
</dbReference>
<evidence type="ECO:0000313" key="2">
    <source>
        <dbReference type="Proteomes" id="UP000054560"/>
    </source>
</evidence>
<sequence>MSQSVLKFVSEIDLSDLQLEKYDALPYESEELASVENLCLERLKLNKIPQT</sequence>
<dbReference type="AlphaFoldDB" id="A0A0L0F454"/>
<reference evidence="1 2" key="1">
    <citation type="submission" date="2011-02" db="EMBL/GenBank/DDBJ databases">
        <title>The Genome Sequence of Sphaeroforma arctica JP610.</title>
        <authorList>
            <consortium name="The Broad Institute Genome Sequencing Platform"/>
            <person name="Russ C."/>
            <person name="Cuomo C."/>
            <person name="Young S.K."/>
            <person name="Zeng Q."/>
            <person name="Gargeya S."/>
            <person name="Alvarado L."/>
            <person name="Berlin A."/>
            <person name="Chapman S.B."/>
            <person name="Chen Z."/>
            <person name="Freedman E."/>
            <person name="Gellesch M."/>
            <person name="Goldberg J."/>
            <person name="Griggs A."/>
            <person name="Gujja S."/>
            <person name="Heilman E."/>
            <person name="Heiman D."/>
            <person name="Howarth C."/>
            <person name="Mehta T."/>
            <person name="Neiman D."/>
            <person name="Pearson M."/>
            <person name="Roberts A."/>
            <person name="Saif S."/>
            <person name="Shea T."/>
            <person name="Shenoy N."/>
            <person name="Sisk P."/>
            <person name="Stolte C."/>
            <person name="Sykes S."/>
            <person name="White J."/>
            <person name="Yandava C."/>
            <person name="Burger G."/>
            <person name="Gray M.W."/>
            <person name="Holland P.W.H."/>
            <person name="King N."/>
            <person name="Lang F.B.F."/>
            <person name="Roger A.J."/>
            <person name="Ruiz-Trillo I."/>
            <person name="Haas B."/>
            <person name="Nusbaum C."/>
            <person name="Birren B."/>
        </authorList>
    </citation>
    <scope>NUCLEOTIDE SEQUENCE [LARGE SCALE GENOMIC DNA]</scope>
    <source>
        <strain evidence="1 2">JP610</strain>
    </source>
</reference>
<protein>
    <submittedName>
        <fullName evidence="1">Uncharacterized protein</fullName>
    </submittedName>
</protein>
<evidence type="ECO:0000313" key="1">
    <source>
        <dbReference type="EMBL" id="KNC70958.1"/>
    </source>
</evidence>
<keyword evidence="2" id="KW-1185">Reference proteome</keyword>
<proteinExistence type="predicted"/>
<feature type="non-terminal residue" evidence="1">
    <location>
        <position position="51"/>
    </location>
</feature>
<dbReference type="RefSeq" id="XP_014144860.1">
    <property type="nucleotide sequence ID" value="XM_014289385.1"/>
</dbReference>
<organism evidence="1 2">
    <name type="scientific">Sphaeroforma arctica JP610</name>
    <dbReference type="NCBI Taxonomy" id="667725"/>
    <lineage>
        <taxon>Eukaryota</taxon>
        <taxon>Ichthyosporea</taxon>
        <taxon>Ichthyophonida</taxon>
        <taxon>Sphaeroforma</taxon>
    </lineage>
</organism>
<dbReference type="EMBL" id="KQ249836">
    <property type="protein sequence ID" value="KNC70958.1"/>
    <property type="molecule type" value="Genomic_DNA"/>
</dbReference>